<dbReference type="PANTHER" id="PTHR45912:SF3">
    <property type="entry name" value="CILIA- AND FLAGELLA-ASSOCIATED PROTEIN 47"/>
    <property type="match status" value="1"/>
</dbReference>
<dbReference type="GeneID" id="14903181"/>
<dbReference type="Pfam" id="PF26579">
    <property type="entry name" value="Ig_CFAP47"/>
    <property type="match status" value="1"/>
</dbReference>
<dbReference type="GO" id="GO:0005929">
    <property type="term" value="C:cilium"/>
    <property type="evidence" value="ECO:0007669"/>
    <property type="project" value="UniProtKB-SubCell"/>
</dbReference>
<dbReference type="InParanoid" id="G0R5Z1"/>
<evidence type="ECO:0000256" key="2">
    <source>
        <dbReference type="SAM" id="MobiDB-lite"/>
    </source>
</evidence>
<evidence type="ECO:0000256" key="1">
    <source>
        <dbReference type="SAM" id="Coils"/>
    </source>
</evidence>
<sequence>MSIIPTRKEDSIHMTNFTNISYILRKIEPLEINPQEIYFKDIQVNQTYEIPLQIRNLTKKPRRIRIFQPQTQFFRADYEIQGQIPAGLAVRVIVTFETTILDNYKDELKIISENQFTKTINLFAYKACAFLIYEPFINFGFCKIQEGKKEKIYFKNEGSQIAKVELKSNDPQNLVLVPSLFTIKPSKEMAINAIYTPQEAGLYRGIIEVNSDAECLQKQIEINATCVEFKQFITDEKGIESSQLDLGTFYFGQALKTTCFLVNNTPQRMKFTSSFRSGIIYSGDDNNSLLTPHQIGKELTEKILSVEPCEGFVDEYSQIKLIITFQAQVLPKNKFWSQSYAISGDDMLPEVEDYAYSAVFQYENCNLQPTILHLTGRGICPTVKIEKSLIQFGICPVNEYRDVQFYVQNKNKVLPVDIQFKKIPYFEVLPGQCVLQGSENQTFIGRFTPKAIGKFDRFFDVFLIGGAYQLQIKVKGRAISISNKKQIKRGHENVFPESFQKEIQLVNDNDFIQQNLRIKQQQQQQQQQQNLNQDSSSDEDLDIKAKFKKAPIDFAYEVGMVENRIDSPQLQLPVVDEQLYVNKPIGKYLPLKKFEDQTIFNPDPNQSLKKRWPSKPQNHKEIREISKYLDGSELQKIYAGPVYIQFDAVYVNSTIQKTFFIKNDLRTSISVRLQSDQQELKKTSQKMQIIPPNQIGGFDIILESQILGQFKSNIKYIINESHVFEFQILADIQMVKLDLSKNNIKFQFYDDNHEMITKESIKLCNNGNASAKFEFLANQSKIFTVEPEKGEVEAHGSINVNVIYHPSQNNTHSHEIIRQEEEKLTLKVKDGLDTFIKCQGIVQDAKCVIQKGNNLDLKQVCVAKEEIRTFNIKNQSRNQAVFYIQNLPEFVQVLPVKGRIGPEESKEIQVKFVCFEEKNIKDDIIICIRGGKILKVPFKVECIIPEVSIFEKEINFGNVTTLGSPSVLKMTLINNSNIAVDLQFDMRSKEENPNAELGIECLEINLENQEDESAITSVHEDQENENLQQSEQKDEDDEDQEQNGPMNNNENLSEYDSSDGENQQKKKSKIYNLNLLPNKQMSFLLKFAPKEVLQYNFKIPIRIFKFGTIPNLERYVLCRGLYPKFLVDPQVCEFKKKIITTPDKCFADEIEINLNNPGRQNIQWRIDISKIGQEKIFNIEPNSGIVEANQVQIIKAYFNPYAPDKYNIYLPLFIENDDEISNQVPYVEIELKGESSFPRLLFDRKEIILPVVPLEINSKCIFRIINDGYDNINLKYKIIQDIQALNIQINWIEGKNLGISKQRIKVEVVFSSKKPISFSTRIEFNDDQENVYPIIISGTSDNCLFSNYGYFQRSYGDYKLKLKDGNGNIIVQEEEDDLISQDGQQNRNKRKLGTSVQSYSSTKSQAQALGYYPIPKVLLDKSIEYITRWLNYNILQSPIKKFPSCIIEHNGSQIFELIFFLTGNNQCQSLKANINSLLPKNEQIQKIYKQYDDLLRFLKKEGAFLNHIRPEYLLSYRDYVIFIKFLPSQLISTVSQSGIMLSQNTFLYLQIDAWITVFYQILKIYFLNRVNTKNFKLIQGIPSDKLTIPDYIQNSNALSTSESLVIYWIECIFQRKNNTRLINLEQDLKDGIFMQALLVNYLGKVAQNALIELKKDCFSYQDCNSNCEKIVEAIQKIGINSYIKPQDLSSPLMRELMLFCLQMMHSLPHYIPKINPIIFSCVLGEEVIRNIILSNPTNRIISYQVRMEGSNHFKMESDENFAIEPKSTASFKVKFTSKVSDVVTGRIFFNNKKQSNVQAAALVFDLKSQITSRVSEKILEFQSYLYEVEEIQIPITNKYDNDGKFQVIIMQVKPQEEQQENYKKKRQKQQKEKPKQQQEQKNQQEEIFPSFFCRQYISKKMNISKGSTINLSLVTIPLVMKTQRCFIIFKDPDLGEFQYEIIVKVNLPLINQDILKIQKNIFVDEAQNLHVQITNQNEQMKKARKLIEQLLQERNKEKFIPNQKNISFKTNEKIAFPGGNPEITTYNVCLNPIVTFLQVPQKFQIKNIYVQARSSLTEKNLLLKRNKEKQQNPEEESQALVYYNQFPLNFLFKNAVKDYQLELIFQNEEKTDIRRYKLEFTSIPKPIQATLEFRVPARMSGTQEIPIVNNTEKDWIIKVQFQKDKYENSHLFSCPPSFNKEFIVKKKSQGSFPITFSPKWIQDGECKLILTNTFTNELYEYQIKGFGEEPVSEGHIVVNCTVRETYMQEIIVQNPFLDQDVQFQVETDLLYAKGDPFLKIKSGQKSTYKLSFCPILSGQYTGSITFISKDGSYLWYTILVNTQSQQADSIIDMNTFIRQQCNFEILLENPLDKEVIFDVVIKGGNCLIGDPTFILYAKESACYTLTFSPIFVGKEKASIMFSNALLGEKWFELNLISEDVLPVKLPILKTELGKFSTHKLELENPTLNQVKAFVKCSNLDNFEIFPKDIILQPLKVTTVYLNHYPSSLEQVEQADITIYTQEIGKWIYLASGSGVQPQVFEKKKIQININKDYTSTINFKNPFKQQITVQVYMEKSGFNKHAFKLLFVGKKQFLKNNQDDEECYQFTISAQETLSIPFSFIPTQIMQYHALIVVSFNDKIFWKYPLEGSTQCNQQLVIQSFKTKCREIIDEEFTVNLPGIININDNQNNENNNDTFTFELKGIENEYQSLVQKCLQIKITKNHLNSPNDSLEFSTKFNPLKPFKTRLEFHIIRIQGGRWRYFLDLEATEPDFDDTIIISSELNKTTSVSFKLTNKAKQFTPFIADFTPDSDTQFTVFPKQGVLEGYGREGTNFIVSFTPIEYGNFKNAKLIIQTEDMYWSYIIKGKLPKYQPPQADISIIDNKLESRLDNRILQNYNSKNYMLNNIKKTKQINISHNNEDQSTNLISSINISNSYLVNK</sequence>
<evidence type="ECO:0000313" key="5">
    <source>
        <dbReference type="Proteomes" id="UP000008983"/>
    </source>
</evidence>
<reference evidence="4 5" key="1">
    <citation type="submission" date="2011-07" db="EMBL/GenBank/DDBJ databases">
        <authorList>
            <person name="Coyne R."/>
            <person name="Brami D."/>
            <person name="Johnson J."/>
            <person name="Hostetler J."/>
            <person name="Hannick L."/>
            <person name="Clark T."/>
            <person name="Cassidy-Hanley D."/>
            <person name="Inman J."/>
        </authorList>
    </citation>
    <scope>NUCLEOTIDE SEQUENCE [LARGE SCALE GENOMIC DNA]</scope>
    <source>
        <strain evidence="4 5">G5</strain>
    </source>
</reference>
<dbReference type="InterPro" id="IPR036872">
    <property type="entry name" value="CH_dom_sf"/>
</dbReference>
<dbReference type="eggNOG" id="ENOG502QQ4Q">
    <property type="taxonomic scope" value="Eukaryota"/>
</dbReference>
<dbReference type="PANTHER" id="PTHR45912">
    <property type="entry name" value="CILIA- AND FLAGELLA-ASSOCIATED PROTEIN 47"/>
    <property type="match status" value="1"/>
</dbReference>
<evidence type="ECO:0000259" key="3">
    <source>
        <dbReference type="PROSITE" id="PS50021"/>
    </source>
</evidence>
<evidence type="ECO:0000313" key="4">
    <source>
        <dbReference type="EMBL" id="EGR27115.1"/>
    </source>
</evidence>
<accession>G0R5Z1</accession>
<dbReference type="InterPro" id="IPR001715">
    <property type="entry name" value="CH_dom"/>
</dbReference>
<proteinExistence type="predicted"/>
<dbReference type="Pfam" id="PF24529">
    <property type="entry name" value="CFAP47"/>
    <property type="match status" value="1"/>
</dbReference>
<dbReference type="Gene3D" id="2.60.40.10">
    <property type="entry name" value="Immunoglobulins"/>
    <property type="match status" value="6"/>
</dbReference>
<dbReference type="Proteomes" id="UP000008983">
    <property type="component" value="Unassembled WGS sequence"/>
</dbReference>
<dbReference type="Pfam" id="PF00307">
    <property type="entry name" value="CH"/>
    <property type="match status" value="1"/>
</dbReference>
<dbReference type="Gene3D" id="1.10.418.10">
    <property type="entry name" value="Calponin-like domain"/>
    <property type="match status" value="1"/>
</dbReference>
<feature type="domain" description="Calponin-homology (CH)" evidence="3">
    <location>
        <begin position="1599"/>
        <end position="1708"/>
    </location>
</feature>
<dbReference type="Pfam" id="PF24771">
    <property type="entry name" value="Ig_CFAP74_1st"/>
    <property type="match status" value="1"/>
</dbReference>
<dbReference type="InterPro" id="IPR058952">
    <property type="entry name" value="Ig_CFAP47"/>
</dbReference>
<dbReference type="GO" id="GO:0060271">
    <property type="term" value="P:cilium assembly"/>
    <property type="evidence" value="ECO:0007669"/>
    <property type="project" value="TreeGrafter"/>
</dbReference>
<dbReference type="InterPro" id="IPR056343">
    <property type="entry name" value="CFAP47_dom"/>
</dbReference>
<keyword evidence="5" id="KW-1185">Reference proteome</keyword>
<dbReference type="GO" id="GO:0005737">
    <property type="term" value="C:cytoplasm"/>
    <property type="evidence" value="ECO:0007669"/>
    <property type="project" value="UniProtKB-SubCell"/>
</dbReference>
<feature type="region of interest" description="Disordered" evidence="2">
    <location>
        <begin position="1019"/>
        <end position="1066"/>
    </location>
</feature>
<dbReference type="OrthoDB" id="10060824at2759"/>
<feature type="compositionally biased region" description="Basic and acidic residues" evidence="2">
    <location>
        <begin position="1869"/>
        <end position="1883"/>
    </location>
</feature>
<organism evidence="4 5">
    <name type="scientific">Ichthyophthirius multifiliis</name>
    <name type="common">White spot disease agent</name>
    <name type="synonym">Ich</name>
    <dbReference type="NCBI Taxonomy" id="5932"/>
    <lineage>
        <taxon>Eukaryota</taxon>
        <taxon>Sar</taxon>
        <taxon>Alveolata</taxon>
        <taxon>Ciliophora</taxon>
        <taxon>Intramacronucleata</taxon>
        <taxon>Oligohymenophorea</taxon>
        <taxon>Hymenostomatida</taxon>
        <taxon>Ophryoglenina</taxon>
        <taxon>Ichthyophthirius</taxon>
    </lineage>
</organism>
<feature type="region of interest" description="Disordered" evidence="2">
    <location>
        <begin position="1858"/>
        <end position="1883"/>
    </location>
</feature>
<dbReference type="STRING" id="857967.G0R5Z1"/>
<feature type="compositionally biased region" description="Polar residues" evidence="2">
    <location>
        <begin position="1043"/>
        <end position="1055"/>
    </location>
</feature>
<dbReference type="InterPro" id="IPR013783">
    <property type="entry name" value="Ig-like_fold"/>
</dbReference>
<gene>
    <name evidence="4" type="ORF">IMG5_201370</name>
</gene>
<dbReference type="SUPFAM" id="SSF47576">
    <property type="entry name" value="Calponin-homology domain, CH-domain"/>
    <property type="match status" value="1"/>
</dbReference>
<dbReference type="RefSeq" id="XP_004023999.1">
    <property type="nucleotide sequence ID" value="XM_004023950.1"/>
</dbReference>
<dbReference type="EMBL" id="GL984387">
    <property type="protein sequence ID" value="EGR27115.1"/>
    <property type="molecule type" value="Genomic_DNA"/>
</dbReference>
<protein>
    <recommendedName>
        <fullName evidence="3">Calponin-homology (CH) domain-containing protein</fullName>
    </recommendedName>
</protein>
<name>G0R5Z1_ICHMU</name>
<dbReference type="OMA" id="IMETHKC"/>
<feature type="coiled-coil region" evidence="1">
    <location>
        <begin position="1963"/>
        <end position="1997"/>
    </location>
</feature>
<keyword evidence="1" id="KW-0175">Coiled coil</keyword>
<dbReference type="PROSITE" id="PS50021">
    <property type="entry name" value="CH"/>
    <property type="match status" value="1"/>
</dbReference>